<evidence type="ECO:0000256" key="7">
    <source>
        <dbReference type="SAM" id="Phobius"/>
    </source>
</evidence>
<dbReference type="InterPro" id="IPR050790">
    <property type="entry name" value="ExbB/TolQ_transport"/>
</dbReference>
<keyword evidence="9" id="KW-0969">Cilium</keyword>
<dbReference type="GO" id="GO:0005886">
    <property type="term" value="C:plasma membrane"/>
    <property type="evidence" value="ECO:0007669"/>
    <property type="project" value="UniProtKB-SubCell"/>
</dbReference>
<keyword evidence="5 7" id="KW-0472">Membrane</keyword>
<keyword evidence="6" id="KW-0653">Protein transport</keyword>
<comment type="similarity">
    <text evidence="6">Belongs to the exbB/tolQ family.</text>
</comment>
<name>A0A0H4JAD3_9PROT</name>
<dbReference type="GO" id="GO:0017038">
    <property type="term" value="P:protein import"/>
    <property type="evidence" value="ECO:0007669"/>
    <property type="project" value="TreeGrafter"/>
</dbReference>
<dbReference type="InterPro" id="IPR002898">
    <property type="entry name" value="MotA_ExbB_proton_chnl"/>
</dbReference>
<keyword evidence="9" id="KW-0282">Flagellum</keyword>
<dbReference type="OrthoDB" id="4045at2"/>
<dbReference type="PANTHER" id="PTHR30625:SF11">
    <property type="entry name" value="MOTA_TOLQ_EXBB PROTON CHANNEL DOMAIN-CONTAINING PROTEIN"/>
    <property type="match status" value="1"/>
</dbReference>
<dbReference type="Pfam" id="PF01618">
    <property type="entry name" value="MotA_ExbB"/>
    <property type="match status" value="1"/>
</dbReference>
<evidence type="ECO:0000259" key="8">
    <source>
        <dbReference type="Pfam" id="PF01618"/>
    </source>
</evidence>
<dbReference type="Proteomes" id="UP000066549">
    <property type="component" value="Chromosome"/>
</dbReference>
<accession>A0A0H4JAD3</accession>
<keyword evidence="10" id="KW-1185">Reference proteome</keyword>
<evidence type="ECO:0000256" key="3">
    <source>
        <dbReference type="ARBA" id="ARBA00022692"/>
    </source>
</evidence>
<evidence type="ECO:0000313" key="10">
    <source>
        <dbReference type="Proteomes" id="UP000066549"/>
    </source>
</evidence>
<comment type="subcellular location">
    <subcellularLocation>
        <location evidence="1">Cell membrane</location>
        <topology evidence="1">Multi-pass membrane protein</topology>
    </subcellularLocation>
    <subcellularLocation>
        <location evidence="6">Membrane</location>
        <topology evidence="6">Multi-pass membrane protein</topology>
    </subcellularLocation>
</comment>
<evidence type="ECO:0000256" key="1">
    <source>
        <dbReference type="ARBA" id="ARBA00004651"/>
    </source>
</evidence>
<keyword evidence="6" id="KW-0813">Transport</keyword>
<feature type="transmembrane region" description="Helical" evidence="7">
    <location>
        <begin position="106"/>
        <end position="130"/>
    </location>
</feature>
<keyword evidence="4 7" id="KW-1133">Transmembrane helix</keyword>
<feature type="transmembrane region" description="Helical" evidence="7">
    <location>
        <begin position="150"/>
        <end position="171"/>
    </location>
</feature>
<sequence>MWDIIQGAGWPIWPLIFASILALAIIIERLWALRSEIIAPKNLLNEVRALIDQKGVNKKSIDLLREHSYLGEIFATALDHISSSPGLIKESIEETGRAVFHKLEKYLSTLGTIATVAPLLGLFGTIIGMVELFSSFTSSGADVTVFARGISIALYNTAGGIVVAVPAMIMYRFFKNKVESLIVEMEQQAITLVEIIHHKGK</sequence>
<gene>
    <name evidence="9" type="ORF">VI33_01500</name>
</gene>
<dbReference type="AlphaFoldDB" id="A0A0H4JAD3"/>
<reference evidence="9 10" key="1">
    <citation type="submission" date="2015-03" db="EMBL/GenBank/DDBJ databases">
        <title>Comparative analysis of the OM43 clade including a novel species from Red Sea uncovers genomic and metabolic diversity among marine methylotrophs.</title>
        <authorList>
            <person name="Jimenez-Infante F."/>
            <person name="Ngugi D.K."/>
            <person name="Vinu M."/>
            <person name="Alam I."/>
            <person name="Kamau A."/>
            <person name="Blom J."/>
            <person name="Bajic V.B."/>
            <person name="Stingl U."/>
        </authorList>
    </citation>
    <scope>NUCLEOTIDE SEQUENCE [LARGE SCALE GENOMIC DNA]</scope>
    <source>
        <strain evidence="9 10">MBRSH7</strain>
    </source>
</reference>
<proteinExistence type="inferred from homology"/>
<dbReference type="EMBL" id="CP011002">
    <property type="protein sequence ID" value="AKO65462.1"/>
    <property type="molecule type" value="Genomic_DNA"/>
</dbReference>
<protein>
    <submittedName>
        <fullName evidence="9">Flagellar motor protein MotA</fullName>
    </submittedName>
</protein>
<evidence type="ECO:0000313" key="9">
    <source>
        <dbReference type="EMBL" id="AKO65462.1"/>
    </source>
</evidence>
<keyword evidence="9" id="KW-0966">Cell projection</keyword>
<keyword evidence="2" id="KW-1003">Cell membrane</keyword>
<evidence type="ECO:0000256" key="2">
    <source>
        <dbReference type="ARBA" id="ARBA00022475"/>
    </source>
</evidence>
<evidence type="ECO:0000256" key="6">
    <source>
        <dbReference type="RuleBase" id="RU004057"/>
    </source>
</evidence>
<evidence type="ECO:0000256" key="5">
    <source>
        <dbReference type="ARBA" id="ARBA00023136"/>
    </source>
</evidence>
<keyword evidence="3 7" id="KW-0812">Transmembrane</keyword>
<feature type="transmembrane region" description="Helical" evidence="7">
    <location>
        <begin position="12"/>
        <end position="31"/>
    </location>
</feature>
<dbReference type="PANTHER" id="PTHR30625">
    <property type="entry name" value="PROTEIN TOLQ"/>
    <property type="match status" value="1"/>
</dbReference>
<evidence type="ECO:0000256" key="4">
    <source>
        <dbReference type="ARBA" id="ARBA00022989"/>
    </source>
</evidence>
<organism evidence="9 10">
    <name type="scientific">Methylophilales bacterium MBRS-H7</name>
    <dbReference type="NCBI Taxonomy" id="1623450"/>
    <lineage>
        <taxon>Bacteria</taxon>
        <taxon>Pseudomonadati</taxon>
        <taxon>Pseudomonadota</taxon>
        <taxon>Betaproteobacteria</taxon>
        <taxon>Nitrosomonadales</taxon>
        <taxon>OM43 clade</taxon>
    </lineage>
</organism>
<dbReference type="PATRIC" id="fig|1623450.3.peg.298"/>
<feature type="domain" description="MotA/TolQ/ExbB proton channel" evidence="8">
    <location>
        <begin position="68"/>
        <end position="186"/>
    </location>
</feature>